<evidence type="ECO:0000259" key="14">
    <source>
        <dbReference type="PROSITE" id="PS50214"/>
    </source>
</evidence>
<dbReference type="Gene3D" id="4.10.70.10">
    <property type="entry name" value="Disintegrin domain"/>
    <property type="match status" value="1"/>
</dbReference>
<dbReference type="Pfam" id="PF17771">
    <property type="entry name" value="ADAMTS_CR_2"/>
    <property type="match status" value="1"/>
</dbReference>
<evidence type="ECO:0000313" key="16">
    <source>
        <dbReference type="EMBL" id="EFR03862.1"/>
    </source>
</evidence>
<evidence type="ECO:0000256" key="2">
    <source>
        <dbReference type="ARBA" id="ARBA00022723"/>
    </source>
</evidence>
<feature type="transmembrane region" description="Helical" evidence="13">
    <location>
        <begin position="713"/>
        <end position="735"/>
    </location>
</feature>
<dbReference type="InterPro" id="IPR041645">
    <property type="entry name" value="ADAMTS_CR_2"/>
</dbReference>
<dbReference type="eggNOG" id="KOG3607">
    <property type="taxonomic scope" value="Eukaryota"/>
</dbReference>
<feature type="domain" description="Disintegrin" evidence="14">
    <location>
        <begin position="525"/>
        <end position="614"/>
    </location>
</feature>
<sequence>MSTVYTPLGLLASSPRCKHLLTARLRIARSHARDKLNNISRVERPVIHTPSRRVHAHSNFDLTFDLHPGRNRIKLQLEPNHDVLSQDARVTYLDAEGNVDRVERIERRDHSVFKGWAWTQAKSGAWERVGWARITMQRDGEDPLFEGVFTVMHDHHQIIAKSNYVRKRHQQDPPLDSTPGEYMLLFRGSDIAEPHSQGNVERSIMSSPSCDADTLAYDSNSEFLFPPLPQENNTGLWNQFMTSIGKRQMTDTGGNVPGSRDLKETIGSTAGCPNTRRVALIGVVADCTYTNTFASEMDARSDIISVVNAASVVYEHSFNISLTLGEVNILPKNCPATASSATPFNQQCDDRGGSSSFTLSDRLSTFSAWRGKKTDDFAFWTLMTDCVTDNQVGLAWAAQLCVKGVQGDPNTRNASSQAVAGANVVSKTDNTWQVFAHEAGHIFGAVHDCDTMLCQNRANPDNSRCCPSTATTCDAGGKFMMNPTSGRQITNFSPCSIGQICSRMARHTILTDCLTTNRGVDTISGQQCGNGIVEDGEDCDCGDAESCKGNTCCDPKTCKYTSGSQCDDTNEECCRGCKFASSSTVCRMSSGPCDPEEKCSGDSGDCPKDTHSTDGETCAANLQCASGQCTSRDLQCQMHLGNQVAGSRTVAFDSYGCEIACKDPARPNVRYEGSLTFLDGTPCGGGGSCKNGQCTGSTFSNEVSEWVSRNKPIVIGVSIGAGGLLLLAIASCICGRSKRRRPRNRKMQPVNMRPMAPGYNGWNGGPPNHQQPPGGHPPYNNVPPHLNAPPPTYPGNMHSTRYA</sequence>
<dbReference type="FunFam" id="4.10.70.10:FF:000003">
    <property type="entry name" value="Disintegrin and metalloproteinase domain-containing protein 17"/>
    <property type="match status" value="1"/>
</dbReference>
<keyword evidence="7" id="KW-1015">Disulfide bond</keyword>
<dbReference type="AlphaFoldDB" id="E4V1E7"/>
<dbReference type="InterPro" id="IPR001590">
    <property type="entry name" value="Peptidase_M12B"/>
</dbReference>
<dbReference type="InterPro" id="IPR001762">
    <property type="entry name" value="Disintegrin_dom"/>
</dbReference>
<dbReference type="RefSeq" id="XP_003170870.1">
    <property type="nucleotide sequence ID" value="XM_003170822.1"/>
</dbReference>
<comment type="function">
    <text evidence="9">Probable zinc protease.</text>
</comment>
<keyword evidence="6 16" id="KW-0482">Metalloprotease</keyword>
<keyword evidence="1 16" id="KW-0645">Protease</keyword>
<dbReference type="Pfam" id="PF13688">
    <property type="entry name" value="Reprolysin_5"/>
    <property type="match status" value="1"/>
</dbReference>
<proteinExistence type="predicted"/>
<dbReference type="PROSITE" id="PS50215">
    <property type="entry name" value="ADAM_MEPRO"/>
    <property type="match status" value="1"/>
</dbReference>
<evidence type="ECO:0000313" key="17">
    <source>
        <dbReference type="Proteomes" id="UP000002669"/>
    </source>
</evidence>
<dbReference type="PROSITE" id="PS50214">
    <property type="entry name" value="DISINTEGRIN_2"/>
    <property type="match status" value="1"/>
</dbReference>
<evidence type="ECO:0000256" key="12">
    <source>
        <dbReference type="SAM" id="MobiDB-lite"/>
    </source>
</evidence>
<feature type="region of interest" description="Disordered" evidence="12">
    <location>
        <begin position="740"/>
        <end position="803"/>
    </location>
</feature>
<dbReference type="HOGENOM" id="CLU_012383_1_0_1"/>
<organism evidence="17">
    <name type="scientific">Arthroderma gypseum (strain ATCC MYA-4604 / CBS 118893)</name>
    <name type="common">Microsporum gypseum</name>
    <dbReference type="NCBI Taxonomy" id="535722"/>
    <lineage>
        <taxon>Eukaryota</taxon>
        <taxon>Fungi</taxon>
        <taxon>Dikarya</taxon>
        <taxon>Ascomycota</taxon>
        <taxon>Pezizomycotina</taxon>
        <taxon>Eurotiomycetes</taxon>
        <taxon>Eurotiomycetidae</taxon>
        <taxon>Onygenales</taxon>
        <taxon>Arthrodermataceae</taxon>
        <taxon>Nannizzia</taxon>
    </lineage>
</organism>
<keyword evidence="3" id="KW-0378">Hydrolase</keyword>
<keyword evidence="8" id="KW-0325">Glycoprotein</keyword>
<keyword evidence="13" id="KW-1133">Transmembrane helix</keyword>
<dbReference type="InParanoid" id="E4V1E7"/>
<evidence type="ECO:0000256" key="3">
    <source>
        <dbReference type="ARBA" id="ARBA00022801"/>
    </source>
</evidence>
<feature type="binding site" evidence="11">
    <location>
        <position position="437"/>
    </location>
    <ligand>
        <name>Zn(2+)</name>
        <dbReference type="ChEBI" id="CHEBI:29105"/>
        <note>catalytic</note>
    </ligand>
</feature>
<feature type="active site" evidence="11">
    <location>
        <position position="438"/>
    </location>
</feature>
<dbReference type="Gene3D" id="3.40.390.10">
    <property type="entry name" value="Collagenase (Catalytic Domain)"/>
    <property type="match status" value="1"/>
</dbReference>
<dbReference type="GO" id="GO:0004222">
    <property type="term" value="F:metalloendopeptidase activity"/>
    <property type="evidence" value="ECO:0007669"/>
    <property type="project" value="InterPro"/>
</dbReference>
<dbReference type="InterPro" id="IPR006586">
    <property type="entry name" value="ADAM_Cys-rich"/>
</dbReference>
<keyword evidence="5" id="KW-0843">Virulence</keyword>
<feature type="compositionally biased region" description="Low complexity" evidence="12">
    <location>
        <begin position="757"/>
        <end position="779"/>
    </location>
</feature>
<dbReference type="Proteomes" id="UP000002669">
    <property type="component" value="Unassembled WGS sequence"/>
</dbReference>
<feature type="domain" description="Peptidase M12B" evidence="15">
    <location>
        <begin position="276"/>
        <end position="500"/>
    </location>
</feature>
<evidence type="ECO:0000256" key="8">
    <source>
        <dbReference type="ARBA" id="ARBA00023180"/>
    </source>
</evidence>
<dbReference type="PANTHER" id="PTHR11905:SF159">
    <property type="entry name" value="ADAM METALLOPROTEASE"/>
    <property type="match status" value="1"/>
</dbReference>
<dbReference type="VEuPathDB" id="FungiDB:MGYG_06861"/>
<reference evidence="17" key="1">
    <citation type="journal article" date="2012" name="MBio">
        <title>Comparative genome analysis of Trichophyton rubrum and related dermatophytes reveals candidate genes involved in infection.</title>
        <authorList>
            <person name="Martinez D.A."/>
            <person name="Oliver B.G."/>
            <person name="Graeser Y."/>
            <person name="Goldberg J.M."/>
            <person name="Li W."/>
            <person name="Martinez-Rossi N.M."/>
            <person name="Monod M."/>
            <person name="Shelest E."/>
            <person name="Barton R.C."/>
            <person name="Birch E."/>
            <person name="Brakhage A.A."/>
            <person name="Chen Z."/>
            <person name="Gurr S.J."/>
            <person name="Heiman D."/>
            <person name="Heitman J."/>
            <person name="Kosti I."/>
            <person name="Rossi A."/>
            <person name="Saif S."/>
            <person name="Samalova M."/>
            <person name="Saunders C.W."/>
            <person name="Shea T."/>
            <person name="Summerbell R.C."/>
            <person name="Xu J."/>
            <person name="Young S."/>
            <person name="Zeng Q."/>
            <person name="Birren B.W."/>
            <person name="Cuomo C.A."/>
            <person name="White T.C."/>
        </authorList>
    </citation>
    <scope>NUCLEOTIDE SEQUENCE [LARGE SCALE GENOMIC DNA]</scope>
    <source>
        <strain evidence="17">ATCC MYA-4604 / CBS 118893</strain>
    </source>
</reference>
<comment type="caution">
    <text evidence="11">Lacks conserved residue(s) required for the propagation of feature annotation.</text>
</comment>
<dbReference type="Gene3D" id="3.40.1620.60">
    <property type="match status" value="1"/>
</dbReference>
<keyword evidence="13" id="KW-0472">Membrane</keyword>
<dbReference type="InterPro" id="IPR024079">
    <property type="entry name" value="MetalloPept_cat_dom_sf"/>
</dbReference>
<evidence type="ECO:0000256" key="1">
    <source>
        <dbReference type="ARBA" id="ARBA00022670"/>
    </source>
</evidence>
<protein>
    <recommendedName>
        <fullName evidence="10">Disintegrin and metalloproteinase domain-containing protein B</fullName>
    </recommendedName>
</protein>
<feature type="binding site" evidence="11">
    <location>
        <position position="441"/>
    </location>
    <ligand>
        <name>Zn(2+)</name>
        <dbReference type="ChEBI" id="CHEBI:29105"/>
        <note>catalytic</note>
    </ligand>
</feature>
<accession>E4V1E7</accession>
<dbReference type="GO" id="GO:0006508">
    <property type="term" value="P:proteolysis"/>
    <property type="evidence" value="ECO:0007669"/>
    <property type="project" value="UniProtKB-KW"/>
</dbReference>
<dbReference type="SUPFAM" id="SSF57552">
    <property type="entry name" value="Blood coagulation inhibitor (disintegrin)"/>
    <property type="match status" value="1"/>
</dbReference>
<evidence type="ECO:0000256" key="5">
    <source>
        <dbReference type="ARBA" id="ARBA00023026"/>
    </source>
</evidence>
<dbReference type="SMART" id="SM00608">
    <property type="entry name" value="ACR"/>
    <property type="match status" value="1"/>
</dbReference>
<dbReference type="EMBL" id="DS989827">
    <property type="protein sequence ID" value="EFR03862.1"/>
    <property type="molecule type" value="Genomic_DNA"/>
</dbReference>
<dbReference type="InterPro" id="IPR036436">
    <property type="entry name" value="Disintegrin_dom_sf"/>
</dbReference>
<keyword evidence="2 11" id="KW-0479">Metal-binding</keyword>
<name>E4V1E7_ARTGP</name>
<dbReference type="GO" id="GO:0046872">
    <property type="term" value="F:metal ion binding"/>
    <property type="evidence" value="ECO:0007669"/>
    <property type="project" value="UniProtKB-KW"/>
</dbReference>
<evidence type="ECO:0000256" key="6">
    <source>
        <dbReference type="ARBA" id="ARBA00023049"/>
    </source>
</evidence>
<dbReference type="OrthoDB" id="5951731at2759"/>
<keyword evidence="4 11" id="KW-0862">Zinc</keyword>
<evidence type="ECO:0000256" key="11">
    <source>
        <dbReference type="PROSITE-ProRule" id="PRU00276"/>
    </source>
</evidence>
<dbReference type="PANTHER" id="PTHR11905">
    <property type="entry name" value="ADAM A DISINTEGRIN AND METALLOPROTEASE DOMAIN"/>
    <property type="match status" value="1"/>
</dbReference>
<evidence type="ECO:0000256" key="10">
    <source>
        <dbReference type="ARBA" id="ARBA00074021"/>
    </source>
</evidence>
<evidence type="ECO:0000256" key="9">
    <source>
        <dbReference type="ARBA" id="ARBA00056552"/>
    </source>
</evidence>
<evidence type="ECO:0000256" key="4">
    <source>
        <dbReference type="ARBA" id="ARBA00022833"/>
    </source>
</evidence>
<evidence type="ECO:0000259" key="15">
    <source>
        <dbReference type="PROSITE" id="PS50215"/>
    </source>
</evidence>
<dbReference type="OMA" id="YGLQQNF"/>
<keyword evidence="17" id="KW-1185">Reference proteome</keyword>
<dbReference type="SUPFAM" id="SSF55486">
    <property type="entry name" value="Metalloproteases ('zincins'), catalytic domain"/>
    <property type="match status" value="1"/>
</dbReference>
<keyword evidence="13" id="KW-0812">Transmembrane</keyword>
<dbReference type="Pfam" id="PF00200">
    <property type="entry name" value="Disintegrin"/>
    <property type="match status" value="1"/>
</dbReference>
<evidence type="ECO:0000256" key="13">
    <source>
        <dbReference type="SAM" id="Phobius"/>
    </source>
</evidence>
<evidence type="ECO:0000256" key="7">
    <source>
        <dbReference type="ARBA" id="ARBA00023157"/>
    </source>
</evidence>
<dbReference type="SMART" id="SM00050">
    <property type="entry name" value="DISIN"/>
    <property type="match status" value="1"/>
</dbReference>
<feature type="binding site" evidence="11">
    <location>
        <position position="447"/>
    </location>
    <ligand>
        <name>Zn(2+)</name>
        <dbReference type="ChEBI" id="CHEBI:29105"/>
        <note>catalytic</note>
    </ligand>
</feature>
<dbReference type="STRING" id="535722.E4V1E7"/>
<dbReference type="GeneID" id="10026113"/>
<gene>
    <name evidence="16" type="ORF">MGYG_06861</name>
</gene>